<keyword evidence="7" id="KW-0444">Lipid biosynthesis</keyword>
<keyword evidence="7" id="KW-0443">Lipid metabolism</keyword>
<dbReference type="InterPro" id="IPR045540">
    <property type="entry name" value="YegS/DAGK_C"/>
</dbReference>
<evidence type="ECO:0000256" key="3">
    <source>
        <dbReference type="ARBA" id="ARBA00022679"/>
    </source>
</evidence>
<evidence type="ECO:0000256" key="5">
    <source>
        <dbReference type="ARBA" id="ARBA00022777"/>
    </source>
</evidence>
<evidence type="ECO:0000256" key="1">
    <source>
        <dbReference type="ARBA" id="ARBA00001946"/>
    </source>
</evidence>
<comment type="caution">
    <text evidence="11">The sequence shown here is derived from an EMBL/GenBank/DDBJ whole genome shotgun (WGS) entry which is preliminary data.</text>
</comment>
<dbReference type="Pfam" id="PF00781">
    <property type="entry name" value="DAGK_cat"/>
    <property type="match status" value="1"/>
</dbReference>
<dbReference type="AlphaFoldDB" id="A0A5C8HW03"/>
<organism evidence="11 12">
    <name type="scientific">Microbacterium hatanonis</name>
    <dbReference type="NCBI Taxonomy" id="404366"/>
    <lineage>
        <taxon>Bacteria</taxon>
        <taxon>Bacillati</taxon>
        <taxon>Actinomycetota</taxon>
        <taxon>Actinomycetes</taxon>
        <taxon>Micrococcales</taxon>
        <taxon>Microbacteriaceae</taxon>
        <taxon>Microbacterium</taxon>
    </lineage>
</organism>
<keyword evidence="8" id="KW-1208">Phospholipid metabolism</keyword>
<keyword evidence="7" id="KW-0594">Phospholipid biosynthesis</keyword>
<comment type="cofactor">
    <cofactor evidence="1">
        <name>Mg(2+)</name>
        <dbReference type="ChEBI" id="CHEBI:18420"/>
    </cofactor>
</comment>
<name>A0A5C8HW03_9MICO</name>
<dbReference type="SUPFAM" id="SSF111331">
    <property type="entry name" value="NAD kinase/diacylglycerol kinase-like"/>
    <property type="match status" value="1"/>
</dbReference>
<evidence type="ECO:0000313" key="12">
    <source>
        <dbReference type="Proteomes" id="UP000321034"/>
    </source>
</evidence>
<dbReference type="InterPro" id="IPR016064">
    <property type="entry name" value="NAD/diacylglycerol_kinase_sf"/>
</dbReference>
<evidence type="ECO:0000256" key="4">
    <source>
        <dbReference type="ARBA" id="ARBA00022741"/>
    </source>
</evidence>
<evidence type="ECO:0000256" key="6">
    <source>
        <dbReference type="ARBA" id="ARBA00022840"/>
    </source>
</evidence>
<feature type="region of interest" description="Disordered" evidence="9">
    <location>
        <begin position="1"/>
        <end position="84"/>
    </location>
</feature>
<dbReference type="PANTHER" id="PTHR12358:SF54">
    <property type="entry name" value="SPHINGOSINE KINASE RELATED PROTEIN"/>
    <property type="match status" value="1"/>
</dbReference>
<keyword evidence="6" id="KW-0067">ATP-binding</keyword>
<evidence type="ECO:0000256" key="8">
    <source>
        <dbReference type="ARBA" id="ARBA00023264"/>
    </source>
</evidence>
<evidence type="ECO:0000313" key="11">
    <source>
        <dbReference type="EMBL" id="TXK10038.1"/>
    </source>
</evidence>
<keyword evidence="3" id="KW-0808">Transferase</keyword>
<dbReference type="GO" id="GO:0008654">
    <property type="term" value="P:phospholipid biosynthetic process"/>
    <property type="evidence" value="ECO:0007669"/>
    <property type="project" value="UniProtKB-KW"/>
</dbReference>
<dbReference type="Pfam" id="PF19279">
    <property type="entry name" value="YegS_C"/>
    <property type="match status" value="1"/>
</dbReference>
<evidence type="ECO:0000259" key="10">
    <source>
        <dbReference type="PROSITE" id="PS50146"/>
    </source>
</evidence>
<dbReference type="InterPro" id="IPR001206">
    <property type="entry name" value="Diacylglycerol_kinase_cat_dom"/>
</dbReference>
<dbReference type="InterPro" id="IPR017438">
    <property type="entry name" value="ATP-NAD_kinase_N"/>
</dbReference>
<dbReference type="GO" id="GO:0016301">
    <property type="term" value="F:kinase activity"/>
    <property type="evidence" value="ECO:0007669"/>
    <property type="project" value="UniProtKB-KW"/>
</dbReference>
<evidence type="ECO:0000256" key="7">
    <source>
        <dbReference type="ARBA" id="ARBA00023209"/>
    </source>
</evidence>
<dbReference type="Gene3D" id="2.60.200.40">
    <property type="match status" value="1"/>
</dbReference>
<dbReference type="OrthoDB" id="3171056at2"/>
<dbReference type="GO" id="GO:0005524">
    <property type="term" value="F:ATP binding"/>
    <property type="evidence" value="ECO:0007669"/>
    <property type="project" value="UniProtKB-KW"/>
</dbReference>
<keyword evidence="4" id="KW-0547">Nucleotide-binding</keyword>
<protein>
    <submittedName>
        <fullName evidence="11">Sphingosine kinase</fullName>
    </submittedName>
</protein>
<proteinExistence type="inferred from homology"/>
<evidence type="ECO:0000256" key="2">
    <source>
        <dbReference type="ARBA" id="ARBA00005983"/>
    </source>
</evidence>
<gene>
    <name evidence="11" type="ORF">FVP77_14320</name>
</gene>
<comment type="similarity">
    <text evidence="2">Belongs to the diacylglycerol/lipid kinase family.</text>
</comment>
<reference evidence="11 12" key="1">
    <citation type="submission" date="2019-08" db="EMBL/GenBank/DDBJ databases">
        <authorList>
            <person name="Dong K."/>
        </authorList>
    </citation>
    <scope>NUCLEOTIDE SEQUENCE [LARGE SCALE GENOMIC DNA]</scope>
    <source>
        <strain evidence="11 12">JCM14558</strain>
    </source>
</reference>
<feature type="domain" description="DAGKc" evidence="10">
    <location>
        <begin position="85"/>
        <end position="215"/>
    </location>
</feature>
<dbReference type="Gene3D" id="3.40.50.10330">
    <property type="entry name" value="Probable inorganic polyphosphate/atp-NAD kinase, domain 1"/>
    <property type="match status" value="1"/>
</dbReference>
<keyword evidence="12" id="KW-1185">Reference proteome</keyword>
<dbReference type="PANTHER" id="PTHR12358">
    <property type="entry name" value="SPHINGOSINE KINASE"/>
    <property type="match status" value="1"/>
</dbReference>
<sequence>MAPAPAVPGDDDPGAGEHEPVTAASDAPGPRGADDDSPAPADAAAPDDVIRQPDDIAPDSSAEEAGEACRVDAQGNPAPIAAPRGTGKRAALVYNPTKVNPATLRAKVVALSSEAEWDAPLFFETTVDDLGDDATRAAVDDGVDAVLVAGGDGTVRAVAETLTDTGMPLSIIPSGTGNLLARNLNLPLTDPDAMIRATFHGDIHPTDAGVARLRRPDGTTEEHGFVVMAGMGLDAAMIANTNSQLKKTVGWVAYVDGAARSLVKAQPFRIMYQVDDRRLHGAKIQSILFANCGTLPAGISLIPGASIGDGLMDVAIIQPTGPFGWLGVWRKVAWDNSVLRRFRAGRRVLERRRDSSVRYLRGHEIETATSPAQPVELDGDEFGEATRIHCRIVAGGLRLVVPKGHDTSKL</sequence>
<dbReference type="SMART" id="SM00046">
    <property type="entry name" value="DAGKc"/>
    <property type="match status" value="1"/>
</dbReference>
<accession>A0A5C8HW03</accession>
<keyword evidence="5 11" id="KW-0418">Kinase</keyword>
<dbReference type="RefSeq" id="WP_147895236.1">
    <property type="nucleotide sequence ID" value="NZ_BAAANR010000001.1"/>
</dbReference>
<dbReference type="InterPro" id="IPR050187">
    <property type="entry name" value="Lipid_Phosphate_FormReg"/>
</dbReference>
<dbReference type="Proteomes" id="UP000321034">
    <property type="component" value="Unassembled WGS sequence"/>
</dbReference>
<feature type="compositionally biased region" description="Low complexity" evidence="9">
    <location>
        <begin position="38"/>
        <end position="47"/>
    </location>
</feature>
<dbReference type="PROSITE" id="PS50146">
    <property type="entry name" value="DAGK"/>
    <property type="match status" value="1"/>
</dbReference>
<evidence type="ECO:0000256" key="9">
    <source>
        <dbReference type="SAM" id="MobiDB-lite"/>
    </source>
</evidence>
<dbReference type="EMBL" id="VRSV01000002">
    <property type="protein sequence ID" value="TXK10038.1"/>
    <property type="molecule type" value="Genomic_DNA"/>
</dbReference>